<sequence>MLFDVKSIDRENPTQAARMAGEHSTTGKPSMLRISGSERSFDLRTSGLGAPHARWIAVGINVYVHTICRGFKIWWGTKMHRPGHPTDEDIKTTKTHRRCGKEPTILLKYLTSILEVRLSAQSKKTTVTEQQTSELKEIFTSKAGLSLELTLNCGTTYRHREGSISPSFARSGRPYPFTCRRYRYLSTNIFADIRNLTLYIRSVTTDPLEPLTPEINLLLRKLDNFQKPADRTTYSSQRRSNKRSTRQNPIEITAITGYQGQIFTATRGTTASTATFENYQPPIPVRQTVHRPIRQPHNQPTNPHNLSPEQRSRRTADVVANLDRLRAAFQHSLRLRNREI</sequence>
<evidence type="ECO:0000313" key="2">
    <source>
        <dbReference type="EMBL" id="KAK4031090.1"/>
    </source>
</evidence>
<dbReference type="EMBL" id="JAOYFB010000039">
    <property type="protein sequence ID" value="KAK4031090.1"/>
    <property type="molecule type" value="Genomic_DNA"/>
</dbReference>
<name>A0ABR0B132_9CRUS</name>
<feature type="compositionally biased region" description="Polar residues" evidence="1">
    <location>
        <begin position="296"/>
        <end position="309"/>
    </location>
</feature>
<comment type="caution">
    <text evidence="2">The sequence shown here is derived from an EMBL/GenBank/DDBJ whole genome shotgun (WGS) entry which is preliminary data.</text>
</comment>
<feature type="region of interest" description="Disordered" evidence="1">
    <location>
        <begin position="1"/>
        <end position="30"/>
    </location>
</feature>
<keyword evidence="3" id="KW-1185">Reference proteome</keyword>
<feature type="region of interest" description="Disordered" evidence="1">
    <location>
        <begin position="229"/>
        <end position="249"/>
    </location>
</feature>
<dbReference type="Proteomes" id="UP001234178">
    <property type="component" value="Unassembled WGS sequence"/>
</dbReference>
<evidence type="ECO:0000256" key="1">
    <source>
        <dbReference type="SAM" id="MobiDB-lite"/>
    </source>
</evidence>
<feature type="compositionally biased region" description="Basic and acidic residues" evidence="1">
    <location>
        <begin position="1"/>
        <end position="12"/>
    </location>
</feature>
<reference evidence="2 3" key="1">
    <citation type="journal article" date="2023" name="Nucleic Acids Res.">
        <title>The hologenome of Daphnia magna reveals possible DNA methylation and microbiome-mediated evolution of the host genome.</title>
        <authorList>
            <person name="Chaturvedi A."/>
            <person name="Li X."/>
            <person name="Dhandapani V."/>
            <person name="Marshall H."/>
            <person name="Kissane S."/>
            <person name="Cuenca-Cambronero M."/>
            <person name="Asole G."/>
            <person name="Calvet F."/>
            <person name="Ruiz-Romero M."/>
            <person name="Marangio P."/>
            <person name="Guigo R."/>
            <person name="Rago D."/>
            <person name="Mirbahai L."/>
            <person name="Eastwood N."/>
            <person name="Colbourne J.K."/>
            <person name="Zhou J."/>
            <person name="Mallon E."/>
            <person name="Orsini L."/>
        </authorList>
    </citation>
    <scope>NUCLEOTIDE SEQUENCE [LARGE SCALE GENOMIC DNA]</scope>
    <source>
        <strain evidence="2">LRV0_1</strain>
    </source>
</reference>
<proteinExistence type="predicted"/>
<feature type="region of interest" description="Disordered" evidence="1">
    <location>
        <begin position="293"/>
        <end position="314"/>
    </location>
</feature>
<gene>
    <name evidence="2" type="ORF">OUZ56_024616</name>
</gene>
<accession>A0ABR0B132</accession>
<organism evidence="2 3">
    <name type="scientific">Daphnia magna</name>
    <dbReference type="NCBI Taxonomy" id="35525"/>
    <lineage>
        <taxon>Eukaryota</taxon>
        <taxon>Metazoa</taxon>
        <taxon>Ecdysozoa</taxon>
        <taxon>Arthropoda</taxon>
        <taxon>Crustacea</taxon>
        <taxon>Branchiopoda</taxon>
        <taxon>Diplostraca</taxon>
        <taxon>Cladocera</taxon>
        <taxon>Anomopoda</taxon>
        <taxon>Daphniidae</taxon>
        <taxon>Daphnia</taxon>
    </lineage>
</organism>
<evidence type="ECO:0000313" key="3">
    <source>
        <dbReference type="Proteomes" id="UP001234178"/>
    </source>
</evidence>
<protein>
    <submittedName>
        <fullName evidence="2">Uncharacterized protein</fullName>
    </submittedName>
</protein>